<feature type="transmembrane region" description="Helical" evidence="1">
    <location>
        <begin position="125"/>
        <end position="143"/>
    </location>
</feature>
<evidence type="ECO:0000313" key="2">
    <source>
        <dbReference type="EMBL" id="GIQ82262.1"/>
    </source>
</evidence>
<keyword evidence="1" id="KW-0812">Transmembrane</keyword>
<dbReference type="InterPro" id="IPR036938">
    <property type="entry name" value="PAP2/HPO_sf"/>
</dbReference>
<reference evidence="2 3" key="1">
    <citation type="journal article" date="2018" name="PLoS ONE">
        <title>The draft genome of Kipferlia bialata reveals reductive genome evolution in fornicate parasites.</title>
        <authorList>
            <person name="Tanifuji G."/>
            <person name="Takabayashi S."/>
            <person name="Kume K."/>
            <person name="Takagi M."/>
            <person name="Nakayama T."/>
            <person name="Kamikawa R."/>
            <person name="Inagaki Y."/>
            <person name="Hashimoto T."/>
        </authorList>
    </citation>
    <scope>NUCLEOTIDE SEQUENCE [LARGE SCALE GENOMIC DNA]</scope>
    <source>
        <strain evidence="2">NY0173</strain>
    </source>
</reference>
<comment type="caution">
    <text evidence="2">The sequence shown here is derived from an EMBL/GenBank/DDBJ whole genome shotgun (WGS) entry which is preliminary data.</text>
</comment>
<evidence type="ECO:0000313" key="3">
    <source>
        <dbReference type="Proteomes" id="UP000265618"/>
    </source>
</evidence>
<name>A0A9K3CST9_9EUKA</name>
<feature type="transmembrane region" description="Helical" evidence="1">
    <location>
        <begin position="35"/>
        <end position="54"/>
    </location>
</feature>
<keyword evidence="3" id="KW-1185">Reference proteome</keyword>
<accession>A0A9K3CST9</accession>
<dbReference type="SUPFAM" id="SSF48317">
    <property type="entry name" value="Acid phosphatase/Vanadium-dependent haloperoxidase"/>
    <property type="match status" value="1"/>
</dbReference>
<dbReference type="EMBL" id="BDIP01000638">
    <property type="protein sequence ID" value="GIQ82262.1"/>
    <property type="molecule type" value="Genomic_DNA"/>
</dbReference>
<feature type="transmembrane region" description="Helical" evidence="1">
    <location>
        <begin position="9"/>
        <end position="29"/>
    </location>
</feature>
<feature type="transmembrane region" description="Helical" evidence="1">
    <location>
        <begin position="155"/>
        <end position="174"/>
    </location>
</feature>
<dbReference type="AlphaFoldDB" id="A0A9K3CST9"/>
<dbReference type="OrthoDB" id="302705at2759"/>
<sequence>MAVPAYKDLCAKLATAVLCVCGSVLLLSFLADPCYYTLVCGLGLIANCGVGHALKAVWKSPRPQGEGFGMPSTHSMWGGFQMSFTMMFSEIRTVSTPDFAMYLMCVALLAPVFRFLSGRHSGKQTLMGFATGVCVGICWSNAFGHPIGRMVWSRVYSVVSGVFSPLSPLARMVVPDLIWA</sequence>
<organism evidence="2 3">
    <name type="scientific">Kipferlia bialata</name>
    <dbReference type="NCBI Taxonomy" id="797122"/>
    <lineage>
        <taxon>Eukaryota</taxon>
        <taxon>Metamonada</taxon>
        <taxon>Carpediemonas-like organisms</taxon>
        <taxon>Kipferlia</taxon>
    </lineage>
</organism>
<keyword evidence="1" id="KW-0472">Membrane</keyword>
<feature type="transmembrane region" description="Helical" evidence="1">
    <location>
        <begin position="99"/>
        <end position="116"/>
    </location>
</feature>
<proteinExistence type="predicted"/>
<evidence type="ECO:0008006" key="4">
    <source>
        <dbReference type="Google" id="ProtNLM"/>
    </source>
</evidence>
<protein>
    <recommendedName>
        <fullName evidence="4">Phosphatidic acid phosphatase type 2/haloperoxidase domain-containing protein</fullName>
    </recommendedName>
</protein>
<keyword evidence="1" id="KW-1133">Transmembrane helix</keyword>
<gene>
    <name evidence="2" type="ORF">KIPB_003364</name>
</gene>
<evidence type="ECO:0000256" key="1">
    <source>
        <dbReference type="SAM" id="Phobius"/>
    </source>
</evidence>
<dbReference type="Proteomes" id="UP000265618">
    <property type="component" value="Unassembled WGS sequence"/>
</dbReference>